<name>A0A3E0H4Q1_9PSEU</name>
<dbReference type="OrthoDB" id="4864805at2"/>
<evidence type="ECO:0000313" key="2">
    <source>
        <dbReference type="Proteomes" id="UP000256269"/>
    </source>
</evidence>
<dbReference type="InterPro" id="IPR003718">
    <property type="entry name" value="OsmC/Ohr_fam"/>
</dbReference>
<dbReference type="Proteomes" id="UP000256269">
    <property type="component" value="Unassembled WGS sequence"/>
</dbReference>
<dbReference type="EMBL" id="QUNO01000014">
    <property type="protein sequence ID" value="REH38227.1"/>
    <property type="molecule type" value="Genomic_DNA"/>
</dbReference>
<proteinExistence type="predicted"/>
<keyword evidence="2" id="KW-1185">Reference proteome</keyword>
<gene>
    <name evidence="1" type="ORF">BCF44_114252</name>
</gene>
<dbReference type="InterPro" id="IPR036102">
    <property type="entry name" value="OsmC/Ohrsf"/>
</dbReference>
<comment type="caution">
    <text evidence="1">The sequence shown here is derived from an EMBL/GenBank/DDBJ whole genome shotgun (WGS) entry which is preliminary data.</text>
</comment>
<dbReference type="SUPFAM" id="SSF82784">
    <property type="entry name" value="OsmC-like"/>
    <property type="match status" value="1"/>
</dbReference>
<protein>
    <submittedName>
        <fullName evidence="1">Putative OsmC-like protein</fullName>
    </submittedName>
</protein>
<dbReference type="InterPro" id="IPR015946">
    <property type="entry name" value="KH_dom-like_a/b"/>
</dbReference>
<dbReference type="RefSeq" id="WP_116179069.1">
    <property type="nucleotide sequence ID" value="NZ_CP144375.1"/>
</dbReference>
<dbReference type="AlphaFoldDB" id="A0A3E0H4Q1"/>
<dbReference type="Pfam" id="PF02566">
    <property type="entry name" value="OsmC"/>
    <property type="match status" value="1"/>
</dbReference>
<reference evidence="1 2" key="1">
    <citation type="submission" date="2018-08" db="EMBL/GenBank/DDBJ databases">
        <title>Genomic Encyclopedia of Archaeal and Bacterial Type Strains, Phase II (KMG-II): from individual species to whole genera.</title>
        <authorList>
            <person name="Goeker M."/>
        </authorList>
    </citation>
    <scope>NUCLEOTIDE SEQUENCE [LARGE SCALE GENOMIC DNA]</scope>
    <source>
        <strain evidence="1 2">DSM 45791</strain>
    </source>
</reference>
<evidence type="ECO:0000313" key="1">
    <source>
        <dbReference type="EMBL" id="REH38227.1"/>
    </source>
</evidence>
<organism evidence="1 2">
    <name type="scientific">Kutzneria buriramensis</name>
    <dbReference type="NCBI Taxonomy" id="1045776"/>
    <lineage>
        <taxon>Bacteria</taxon>
        <taxon>Bacillati</taxon>
        <taxon>Actinomycetota</taxon>
        <taxon>Actinomycetes</taxon>
        <taxon>Pseudonocardiales</taxon>
        <taxon>Pseudonocardiaceae</taxon>
        <taxon>Kutzneria</taxon>
    </lineage>
</organism>
<accession>A0A3E0H4Q1</accession>
<sequence>MTVSVQRVGEGRFVARTASGATVDVGGPGFSPVELLEAALAACAAMTAEQLITRRAGADSTFTVVATGAEAEHEVRGVDVAFDLPADEPLATVVPRAVARACKVSRTVEHGAPVAVHLRPE</sequence>
<dbReference type="Gene3D" id="3.30.300.20">
    <property type="match status" value="1"/>
</dbReference>